<feature type="chain" id="PRO_5007054386" evidence="1">
    <location>
        <begin position="25"/>
        <end position="98"/>
    </location>
</feature>
<comment type="caution">
    <text evidence="2">The sequence shown here is derived from an EMBL/GenBank/DDBJ whole genome shotgun (WGS) entry which is preliminary data.</text>
</comment>
<dbReference type="AlphaFoldDB" id="A0A0X3TTG8"/>
<evidence type="ECO:0000313" key="2">
    <source>
        <dbReference type="EMBL" id="KUJ78997.1"/>
    </source>
</evidence>
<dbReference type="OrthoDB" id="7745874at2"/>
<sequence>MRPMKQILSSLVLLALISLGTAAAAEDCYADYKAKKDNPLRLHYGVMQVSSCGKGQANQEVAQRLKGSGWTLLNVISVFGSEGLDKRKANAGQFYLRY</sequence>
<evidence type="ECO:0000313" key="3">
    <source>
        <dbReference type="Proteomes" id="UP000053690"/>
    </source>
</evidence>
<organism evidence="2 3">
    <name type="scientific">Ruegeria profundi</name>
    <dbReference type="NCBI Taxonomy" id="1685378"/>
    <lineage>
        <taxon>Bacteria</taxon>
        <taxon>Pseudomonadati</taxon>
        <taxon>Pseudomonadota</taxon>
        <taxon>Alphaproteobacteria</taxon>
        <taxon>Rhodobacterales</taxon>
        <taxon>Roseobacteraceae</taxon>
        <taxon>Ruegeria</taxon>
    </lineage>
</organism>
<evidence type="ECO:0000256" key="1">
    <source>
        <dbReference type="SAM" id="SignalP"/>
    </source>
</evidence>
<dbReference type="STRING" id="1685378.AVO44_11480"/>
<proteinExistence type="predicted"/>
<keyword evidence="3" id="KW-1185">Reference proteome</keyword>
<keyword evidence="1" id="KW-0732">Signal</keyword>
<accession>A0A0X3TTG8</accession>
<protein>
    <submittedName>
        <fullName evidence="2">Uncharacterized protein</fullName>
    </submittedName>
</protein>
<dbReference type="Proteomes" id="UP000053690">
    <property type="component" value="Unassembled WGS sequence"/>
</dbReference>
<reference evidence="3" key="1">
    <citation type="submission" date="2015-12" db="EMBL/GenBank/DDBJ databases">
        <authorList>
            <person name="Zhang G."/>
            <person name="Stingl U."/>
        </authorList>
    </citation>
    <scope>NUCLEOTIDE SEQUENCE [LARGE SCALE GENOMIC DNA]</scope>
    <source>
        <strain evidence="3">ZGT108</strain>
    </source>
</reference>
<gene>
    <name evidence="2" type="ORF">AVO44_11480</name>
</gene>
<name>A0A0X3TTG8_9RHOB</name>
<feature type="signal peptide" evidence="1">
    <location>
        <begin position="1"/>
        <end position="24"/>
    </location>
</feature>
<dbReference type="EMBL" id="LQBP01000005">
    <property type="protein sequence ID" value="KUJ78997.1"/>
    <property type="molecule type" value="Genomic_DNA"/>
</dbReference>